<gene>
    <name evidence="2" type="ORF">GRI69_11035</name>
</gene>
<evidence type="ECO:0008006" key="4">
    <source>
        <dbReference type="Google" id="ProtNLM"/>
    </source>
</evidence>
<comment type="caution">
    <text evidence="2">The sequence shown here is derived from an EMBL/GenBank/DDBJ whole genome shotgun (WGS) entry which is preliminary data.</text>
</comment>
<name>A0A844XSZ2_9SPHN</name>
<evidence type="ECO:0000313" key="3">
    <source>
        <dbReference type="Proteomes" id="UP000448199"/>
    </source>
</evidence>
<reference evidence="2 3" key="1">
    <citation type="submission" date="2019-12" db="EMBL/GenBank/DDBJ databases">
        <title>Genomic-based taxomic classification of the family Erythrobacteraceae.</title>
        <authorList>
            <person name="Xu L."/>
        </authorList>
    </citation>
    <scope>NUCLEOTIDE SEQUENCE [LARGE SCALE GENOMIC DNA]</scope>
    <source>
        <strain evidence="2 3">DSM 17792</strain>
    </source>
</reference>
<dbReference type="AlphaFoldDB" id="A0A844XSZ2"/>
<feature type="region of interest" description="Disordered" evidence="1">
    <location>
        <begin position="35"/>
        <end position="55"/>
    </location>
</feature>
<proteinExistence type="predicted"/>
<evidence type="ECO:0000313" key="2">
    <source>
        <dbReference type="EMBL" id="MXO48790.1"/>
    </source>
</evidence>
<dbReference type="OrthoDB" id="7411205at2"/>
<sequence length="55" mass="5753">MFKKLLIGTAIVVGLIYGSGNDFASLKQQITSTSNENARGLTAGDNKGWGSDSGY</sequence>
<dbReference type="RefSeq" id="WP_160728333.1">
    <property type="nucleotide sequence ID" value="NZ_WTYC01000005.1"/>
</dbReference>
<dbReference type="EMBL" id="WTYC01000005">
    <property type="protein sequence ID" value="MXO48790.1"/>
    <property type="molecule type" value="Genomic_DNA"/>
</dbReference>
<dbReference type="Proteomes" id="UP000448199">
    <property type="component" value="Unassembled WGS sequence"/>
</dbReference>
<evidence type="ECO:0000256" key="1">
    <source>
        <dbReference type="SAM" id="MobiDB-lite"/>
    </source>
</evidence>
<accession>A0A844XSZ2</accession>
<keyword evidence="3" id="KW-1185">Reference proteome</keyword>
<protein>
    <recommendedName>
        <fullName evidence="4">Phr family secreted Rap phosphatase inhibitor</fullName>
    </recommendedName>
</protein>
<organism evidence="2 3">
    <name type="scientific">Qipengyuania vulgaris</name>
    <dbReference type="NCBI Taxonomy" id="291985"/>
    <lineage>
        <taxon>Bacteria</taxon>
        <taxon>Pseudomonadati</taxon>
        <taxon>Pseudomonadota</taxon>
        <taxon>Alphaproteobacteria</taxon>
        <taxon>Sphingomonadales</taxon>
        <taxon>Erythrobacteraceae</taxon>
        <taxon>Qipengyuania</taxon>
    </lineage>
</organism>